<organism evidence="1 2">
    <name type="scientific">Arctium lappa</name>
    <name type="common">Greater burdock</name>
    <name type="synonym">Lappa major</name>
    <dbReference type="NCBI Taxonomy" id="4217"/>
    <lineage>
        <taxon>Eukaryota</taxon>
        <taxon>Viridiplantae</taxon>
        <taxon>Streptophyta</taxon>
        <taxon>Embryophyta</taxon>
        <taxon>Tracheophyta</taxon>
        <taxon>Spermatophyta</taxon>
        <taxon>Magnoliopsida</taxon>
        <taxon>eudicotyledons</taxon>
        <taxon>Gunneridae</taxon>
        <taxon>Pentapetalae</taxon>
        <taxon>asterids</taxon>
        <taxon>campanulids</taxon>
        <taxon>Asterales</taxon>
        <taxon>Asteraceae</taxon>
        <taxon>Carduoideae</taxon>
        <taxon>Cardueae</taxon>
        <taxon>Arctiinae</taxon>
        <taxon>Arctium</taxon>
    </lineage>
</organism>
<accession>A0ACB9DIZ7</accession>
<dbReference type="Proteomes" id="UP001055879">
    <property type="component" value="Linkage Group LG03"/>
</dbReference>
<protein>
    <submittedName>
        <fullName evidence="1">Uncharacterized protein</fullName>
    </submittedName>
</protein>
<evidence type="ECO:0000313" key="1">
    <source>
        <dbReference type="EMBL" id="KAI3746328.1"/>
    </source>
</evidence>
<evidence type="ECO:0000313" key="2">
    <source>
        <dbReference type="Proteomes" id="UP001055879"/>
    </source>
</evidence>
<comment type="caution">
    <text evidence="1">The sequence shown here is derived from an EMBL/GenBank/DDBJ whole genome shotgun (WGS) entry which is preliminary data.</text>
</comment>
<name>A0ACB9DIZ7_ARCLA</name>
<reference evidence="1 2" key="2">
    <citation type="journal article" date="2022" name="Mol. Ecol. Resour.">
        <title>The genomes of chicory, endive, great burdock and yacon provide insights into Asteraceae paleo-polyploidization history and plant inulin production.</title>
        <authorList>
            <person name="Fan W."/>
            <person name="Wang S."/>
            <person name="Wang H."/>
            <person name="Wang A."/>
            <person name="Jiang F."/>
            <person name="Liu H."/>
            <person name="Zhao H."/>
            <person name="Xu D."/>
            <person name="Zhang Y."/>
        </authorList>
    </citation>
    <scope>NUCLEOTIDE SEQUENCE [LARGE SCALE GENOMIC DNA]</scope>
    <source>
        <strain evidence="2">cv. Niubang</strain>
    </source>
</reference>
<keyword evidence="2" id="KW-1185">Reference proteome</keyword>
<reference evidence="2" key="1">
    <citation type="journal article" date="2022" name="Mol. Ecol. Resour.">
        <title>The genomes of chicory, endive, great burdock and yacon provide insights into Asteraceae palaeo-polyploidization history and plant inulin production.</title>
        <authorList>
            <person name="Fan W."/>
            <person name="Wang S."/>
            <person name="Wang H."/>
            <person name="Wang A."/>
            <person name="Jiang F."/>
            <person name="Liu H."/>
            <person name="Zhao H."/>
            <person name="Xu D."/>
            <person name="Zhang Y."/>
        </authorList>
    </citation>
    <scope>NUCLEOTIDE SEQUENCE [LARGE SCALE GENOMIC DNA]</scope>
    <source>
        <strain evidence="2">cv. Niubang</strain>
    </source>
</reference>
<dbReference type="EMBL" id="CM042049">
    <property type="protein sequence ID" value="KAI3746328.1"/>
    <property type="molecule type" value="Genomic_DNA"/>
</dbReference>
<sequence length="115" mass="12814">MVDLERTQGSLAEKQNEAKDFKAKEVELEEKVEELKEELKSIKAFTRLTTKAAIMRRHLAGKNPLANASEELELYLSSVGNERDLNSEDDKDEEGLEVGDEPSQGEASAEDPPQP</sequence>
<gene>
    <name evidence="1" type="ORF">L6452_08756</name>
</gene>
<proteinExistence type="predicted"/>